<gene>
    <name evidence="3" type="ORF">UFOVP1414_63</name>
    <name evidence="2" type="ORF">UFOVP442_14</name>
</gene>
<dbReference type="Gene3D" id="3.40.630.30">
    <property type="match status" value="1"/>
</dbReference>
<evidence type="ECO:0000313" key="3">
    <source>
        <dbReference type="EMBL" id="CAB4211967.1"/>
    </source>
</evidence>
<organism evidence="2">
    <name type="scientific">uncultured Caudovirales phage</name>
    <dbReference type="NCBI Taxonomy" id="2100421"/>
    <lineage>
        <taxon>Viruses</taxon>
        <taxon>Duplodnaviria</taxon>
        <taxon>Heunggongvirae</taxon>
        <taxon>Uroviricota</taxon>
        <taxon>Caudoviricetes</taxon>
        <taxon>Peduoviridae</taxon>
        <taxon>Maltschvirus</taxon>
        <taxon>Maltschvirus maltsch</taxon>
    </lineage>
</organism>
<accession>A0A6J5MAN1</accession>
<proteinExistence type="predicted"/>
<reference evidence="2" key="1">
    <citation type="submission" date="2020-04" db="EMBL/GenBank/DDBJ databases">
        <authorList>
            <person name="Chiriac C."/>
            <person name="Salcher M."/>
            <person name="Ghai R."/>
            <person name="Kavagutti S V."/>
        </authorList>
    </citation>
    <scope>NUCLEOTIDE SEQUENCE</scope>
</reference>
<feature type="domain" description="N-acetyltransferase" evidence="1">
    <location>
        <begin position="11"/>
        <end position="151"/>
    </location>
</feature>
<dbReference type="SUPFAM" id="SSF55729">
    <property type="entry name" value="Acyl-CoA N-acyltransferases (Nat)"/>
    <property type="match status" value="1"/>
</dbReference>
<protein>
    <recommendedName>
        <fullName evidence="1">N-acetyltransferase domain-containing protein</fullName>
    </recommendedName>
</protein>
<dbReference type="PROSITE" id="PS51186">
    <property type="entry name" value="GNAT"/>
    <property type="match status" value="1"/>
</dbReference>
<evidence type="ECO:0000259" key="1">
    <source>
        <dbReference type="PROSITE" id="PS51186"/>
    </source>
</evidence>
<dbReference type="InterPro" id="IPR016181">
    <property type="entry name" value="Acyl_CoA_acyltransferase"/>
</dbReference>
<dbReference type="EMBL" id="LR796419">
    <property type="protein sequence ID" value="CAB4142373.1"/>
    <property type="molecule type" value="Genomic_DNA"/>
</dbReference>
<dbReference type="GO" id="GO:0016747">
    <property type="term" value="F:acyltransferase activity, transferring groups other than amino-acyl groups"/>
    <property type="evidence" value="ECO:0007669"/>
    <property type="project" value="InterPro"/>
</dbReference>
<name>A0A6J5MAN1_9CAUD</name>
<evidence type="ECO:0000313" key="2">
    <source>
        <dbReference type="EMBL" id="CAB4142373.1"/>
    </source>
</evidence>
<dbReference type="EMBL" id="LR797380">
    <property type="protein sequence ID" value="CAB4211967.1"/>
    <property type="molecule type" value="Genomic_DNA"/>
</dbReference>
<sequence>MISFAVEKFSDIVEELKELIFEHWLEITSEPETRPLDVHWDQYYELEKQNMLFVLAARHDGRLVGYIIHLIYRPLHYRYMLMASDDAHFLKKELRKGTSGMKMFKAAEKALKEIGVNSITYHSKTRRDINKKPVFERMGYSAHEYLFVKHI</sequence>
<dbReference type="InterPro" id="IPR000182">
    <property type="entry name" value="GNAT_dom"/>
</dbReference>